<dbReference type="EMBL" id="BMGR01000013">
    <property type="protein sequence ID" value="GGG17280.1"/>
    <property type="molecule type" value="Genomic_DNA"/>
</dbReference>
<dbReference type="SUPFAM" id="SSF53067">
    <property type="entry name" value="Actin-like ATPase domain"/>
    <property type="match status" value="1"/>
</dbReference>
<evidence type="ECO:0000313" key="3">
    <source>
        <dbReference type="EMBL" id="GGG17280.1"/>
    </source>
</evidence>
<dbReference type="PROSITE" id="PS01125">
    <property type="entry name" value="ROK"/>
    <property type="match status" value="1"/>
</dbReference>
<reference evidence="3" key="1">
    <citation type="journal article" date="2014" name="Int. J. Syst. Evol. Microbiol.">
        <title>Complete genome sequence of Corynebacterium casei LMG S-19264T (=DSM 44701T), isolated from a smear-ripened cheese.</title>
        <authorList>
            <consortium name="US DOE Joint Genome Institute (JGI-PGF)"/>
            <person name="Walter F."/>
            <person name="Albersmeier A."/>
            <person name="Kalinowski J."/>
            <person name="Ruckert C."/>
        </authorList>
    </citation>
    <scope>NUCLEOTIDE SEQUENCE</scope>
    <source>
        <strain evidence="3">CGMCC 1.12987</strain>
    </source>
</reference>
<evidence type="ECO:0000313" key="4">
    <source>
        <dbReference type="Proteomes" id="UP000644756"/>
    </source>
</evidence>
<keyword evidence="3" id="KW-0418">Kinase</keyword>
<dbReference type="Gene3D" id="3.30.420.40">
    <property type="match status" value="2"/>
</dbReference>
<dbReference type="InterPro" id="IPR000600">
    <property type="entry name" value="ROK"/>
</dbReference>
<dbReference type="InterPro" id="IPR043129">
    <property type="entry name" value="ATPase_NBD"/>
</dbReference>
<accession>A0A917G161</accession>
<dbReference type="AlphaFoldDB" id="A0A917G161"/>
<gene>
    <name evidence="3" type="ORF">GCM10010916_37660</name>
</gene>
<evidence type="ECO:0000256" key="2">
    <source>
        <dbReference type="SAM" id="MobiDB-lite"/>
    </source>
</evidence>
<dbReference type="Proteomes" id="UP000644756">
    <property type="component" value="Unassembled WGS sequence"/>
</dbReference>
<keyword evidence="3" id="KW-0808">Transferase</keyword>
<reference evidence="3" key="2">
    <citation type="submission" date="2020-09" db="EMBL/GenBank/DDBJ databases">
        <authorList>
            <person name="Sun Q."/>
            <person name="Zhou Y."/>
        </authorList>
    </citation>
    <scope>NUCLEOTIDE SEQUENCE</scope>
    <source>
        <strain evidence="3">CGMCC 1.12987</strain>
    </source>
</reference>
<name>A0A917G161_9BACL</name>
<sequence length="333" mass="34374">MMAGSAGEGVRSGNEEMRIDSTSAGSTPGIDERVPGVFIGIDVGGTGIKGGLVTSTGELLLERSVRTPVQEGRDGILRELGQLALALIAASERPVLGIGVGSAGSIDPVSGGVIFATDNLPGWTGTPLAAKLSERTGLPVRADNDVNVAAIGEAWTGAAKRYDSFAFAALGTGVGGALFSGGRIIHGFQGRSGEIGHLILKPGGLPCNCGQKGCLEQYASGTALNRIARGIDPQWTSYTLMERYGEKEARAVEAVEAFVSDLASGLISLYHVFGPEAIVLGGGLIETADLWWDRLEQALCEMSQKPIIIERAKLGNQAGIIGAAYLGQIAANV</sequence>
<dbReference type="PANTHER" id="PTHR18964">
    <property type="entry name" value="ROK (REPRESSOR, ORF, KINASE) FAMILY"/>
    <property type="match status" value="1"/>
</dbReference>
<dbReference type="PANTHER" id="PTHR18964:SF149">
    <property type="entry name" value="BIFUNCTIONAL UDP-N-ACETYLGLUCOSAMINE 2-EPIMERASE_N-ACETYLMANNOSAMINE KINASE"/>
    <property type="match status" value="1"/>
</dbReference>
<dbReference type="CDD" id="cd24068">
    <property type="entry name" value="ASKHA_NBD_ROK_FnNanK-like"/>
    <property type="match status" value="1"/>
</dbReference>
<comment type="similarity">
    <text evidence="1">Belongs to the ROK (NagC/XylR) family.</text>
</comment>
<evidence type="ECO:0000256" key="1">
    <source>
        <dbReference type="ARBA" id="ARBA00006479"/>
    </source>
</evidence>
<organism evidence="3 4">
    <name type="scientific">Paenibacillus abyssi</name>
    <dbReference type="NCBI Taxonomy" id="1340531"/>
    <lineage>
        <taxon>Bacteria</taxon>
        <taxon>Bacillati</taxon>
        <taxon>Bacillota</taxon>
        <taxon>Bacilli</taxon>
        <taxon>Bacillales</taxon>
        <taxon>Paenibacillaceae</taxon>
        <taxon>Paenibacillus</taxon>
    </lineage>
</organism>
<dbReference type="InterPro" id="IPR049874">
    <property type="entry name" value="ROK_cs"/>
</dbReference>
<dbReference type="RefSeq" id="WP_188532613.1">
    <property type="nucleotide sequence ID" value="NZ_BMGR01000013.1"/>
</dbReference>
<feature type="region of interest" description="Disordered" evidence="2">
    <location>
        <begin position="1"/>
        <end position="31"/>
    </location>
</feature>
<keyword evidence="4" id="KW-1185">Reference proteome</keyword>
<protein>
    <submittedName>
        <fullName evidence="3">Sugar kinase</fullName>
    </submittedName>
</protein>
<proteinExistence type="inferred from homology"/>
<dbReference type="Pfam" id="PF00480">
    <property type="entry name" value="ROK"/>
    <property type="match status" value="1"/>
</dbReference>
<comment type="caution">
    <text evidence="3">The sequence shown here is derived from an EMBL/GenBank/DDBJ whole genome shotgun (WGS) entry which is preliminary data.</text>
</comment>
<dbReference type="GO" id="GO:0016301">
    <property type="term" value="F:kinase activity"/>
    <property type="evidence" value="ECO:0007669"/>
    <property type="project" value="UniProtKB-KW"/>
</dbReference>